<accession>A0A1L9R4G1</accession>
<dbReference type="GeneID" id="63747520"/>
<dbReference type="STRING" id="1073089.A0A1L9R4G1"/>
<sequence>MSGSENVRPSANLSSRSKNTHDRQGAQFNRQQYIAQLDGMYEMVKALTSPFLEPSEYRNLKIYCRSLLISDDGSYSQPVRPCFFEPLPLQALHEHPIDFDYDGEVQRPTAMRSAVVLAYRMEWEFGGCPRKNFADEGDTIKSLTPWNTGACDETVFHSYYYEDLFKRRFFTPSVAWQLPPQYPHTMFILQHNIQEQERLFRGEVMSILAAIITRMELPELSEHMVIPVFVLSFMGKQHGRIPQAFYNGTVLNIWMSKLFDFTTLETAEPNFRIFLQQMTNQPVGTMADQMPMELPLRQR</sequence>
<evidence type="ECO:0000313" key="2">
    <source>
        <dbReference type="EMBL" id="OJJ29806.1"/>
    </source>
</evidence>
<reference evidence="3" key="1">
    <citation type="journal article" date="2017" name="Genome Biol.">
        <title>Comparative genomics reveals high biological diversity and specific adaptations in the industrially and medically important fungal genus Aspergillus.</title>
        <authorList>
            <person name="de Vries R.P."/>
            <person name="Riley R."/>
            <person name="Wiebenga A."/>
            <person name="Aguilar-Osorio G."/>
            <person name="Amillis S."/>
            <person name="Uchima C.A."/>
            <person name="Anderluh G."/>
            <person name="Asadollahi M."/>
            <person name="Askin M."/>
            <person name="Barry K."/>
            <person name="Battaglia E."/>
            <person name="Bayram O."/>
            <person name="Benocci T."/>
            <person name="Braus-Stromeyer S.A."/>
            <person name="Caldana C."/>
            <person name="Canovas D."/>
            <person name="Cerqueira G.C."/>
            <person name="Chen F."/>
            <person name="Chen W."/>
            <person name="Choi C."/>
            <person name="Clum A."/>
            <person name="Dos Santos R.A."/>
            <person name="Damasio A.R."/>
            <person name="Diallinas G."/>
            <person name="Emri T."/>
            <person name="Fekete E."/>
            <person name="Flipphi M."/>
            <person name="Freyberg S."/>
            <person name="Gallo A."/>
            <person name="Gournas C."/>
            <person name="Habgood R."/>
            <person name="Hainaut M."/>
            <person name="Harispe M.L."/>
            <person name="Henrissat B."/>
            <person name="Hilden K.S."/>
            <person name="Hope R."/>
            <person name="Hossain A."/>
            <person name="Karabika E."/>
            <person name="Karaffa L."/>
            <person name="Karanyi Z."/>
            <person name="Krasevec N."/>
            <person name="Kuo A."/>
            <person name="Kusch H."/>
            <person name="LaButti K."/>
            <person name="Lagendijk E.L."/>
            <person name="Lapidus A."/>
            <person name="Levasseur A."/>
            <person name="Lindquist E."/>
            <person name="Lipzen A."/>
            <person name="Logrieco A.F."/>
            <person name="MacCabe A."/>
            <person name="Maekelae M.R."/>
            <person name="Malavazi I."/>
            <person name="Melin P."/>
            <person name="Meyer V."/>
            <person name="Mielnichuk N."/>
            <person name="Miskei M."/>
            <person name="Molnar A.P."/>
            <person name="Mule G."/>
            <person name="Ngan C.Y."/>
            <person name="Orejas M."/>
            <person name="Orosz E."/>
            <person name="Ouedraogo J.P."/>
            <person name="Overkamp K.M."/>
            <person name="Park H.-S."/>
            <person name="Perrone G."/>
            <person name="Piumi F."/>
            <person name="Punt P.J."/>
            <person name="Ram A.F."/>
            <person name="Ramon A."/>
            <person name="Rauscher S."/>
            <person name="Record E."/>
            <person name="Riano-Pachon D.M."/>
            <person name="Robert V."/>
            <person name="Roehrig J."/>
            <person name="Ruller R."/>
            <person name="Salamov A."/>
            <person name="Salih N.S."/>
            <person name="Samson R.A."/>
            <person name="Sandor E."/>
            <person name="Sanguinetti M."/>
            <person name="Schuetze T."/>
            <person name="Sepcic K."/>
            <person name="Shelest E."/>
            <person name="Sherlock G."/>
            <person name="Sophianopoulou V."/>
            <person name="Squina F.M."/>
            <person name="Sun H."/>
            <person name="Susca A."/>
            <person name="Todd R.B."/>
            <person name="Tsang A."/>
            <person name="Unkles S.E."/>
            <person name="van de Wiele N."/>
            <person name="van Rossen-Uffink D."/>
            <person name="Oliveira J.V."/>
            <person name="Vesth T.C."/>
            <person name="Visser J."/>
            <person name="Yu J.-H."/>
            <person name="Zhou M."/>
            <person name="Andersen M.R."/>
            <person name="Archer D.B."/>
            <person name="Baker S.E."/>
            <person name="Benoit I."/>
            <person name="Brakhage A.A."/>
            <person name="Braus G.H."/>
            <person name="Fischer R."/>
            <person name="Frisvad J.C."/>
            <person name="Goldman G.H."/>
            <person name="Houbraken J."/>
            <person name="Oakley B."/>
            <person name="Pocsi I."/>
            <person name="Scazzocchio C."/>
            <person name="Seiboth B."/>
            <person name="vanKuyk P.A."/>
            <person name="Wortman J."/>
            <person name="Dyer P.S."/>
            <person name="Grigoriev I.V."/>
        </authorList>
    </citation>
    <scope>NUCLEOTIDE SEQUENCE [LARGE SCALE GENOMIC DNA]</scope>
    <source>
        <strain evidence="3">DTO 134E9</strain>
    </source>
</reference>
<gene>
    <name evidence="2" type="ORF">ASPWEDRAFT_177545</name>
</gene>
<organism evidence="2 3">
    <name type="scientific">Aspergillus wentii DTO 134E9</name>
    <dbReference type="NCBI Taxonomy" id="1073089"/>
    <lineage>
        <taxon>Eukaryota</taxon>
        <taxon>Fungi</taxon>
        <taxon>Dikarya</taxon>
        <taxon>Ascomycota</taxon>
        <taxon>Pezizomycotina</taxon>
        <taxon>Eurotiomycetes</taxon>
        <taxon>Eurotiomycetidae</taxon>
        <taxon>Eurotiales</taxon>
        <taxon>Aspergillaceae</taxon>
        <taxon>Aspergillus</taxon>
        <taxon>Aspergillus subgen. Cremei</taxon>
    </lineage>
</organism>
<dbReference type="OrthoDB" id="4177740at2759"/>
<protein>
    <submittedName>
        <fullName evidence="2">Uncharacterized protein</fullName>
    </submittedName>
</protein>
<feature type="compositionally biased region" description="Polar residues" evidence="1">
    <location>
        <begin position="1"/>
        <end position="17"/>
    </location>
</feature>
<dbReference type="VEuPathDB" id="FungiDB:ASPWEDRAFT_177545"/>
<proteinExistence type="predicted"/>
<name>A0A1L9R4G1_ASPWE</name>
<keyword evidence="3" id="KW-1185">Reference proteome</keyword>
<dbReference type="AlphaFoldDB" id="A0A1L9R4G1"/>
<dbReference type="RefSeq" id="XP_040683483.1">
    <property type="nucleotide sequence ID" value="XM_040831672.1"/>
</dbReference>
<evidence type="ECO:0000313" key="3">
    <source>
        <dbReference type="Proteomes" id="UP000184383"/>
    </source>
</evidence>
<dbReference type="EMBL" id="KV878218">
    <property type="protein sequence ID" value="OJJ29806.1"/>
    <property type="molecule type" value="Genomic_DNA"/>
</dbReference>
<evidence type="ECO:0000256" key="1">
    <source>
        <dbReference type="SAM" id="MobiDB-lite"/>
    </source>
</evidence>
<feature type="region of interest" description="Disordered" evidence="1">
    <location>
        <begin position="1"/>
        <end position="27"/>
    </location>
</feature>
<dbReference type="Proteomes" id="UP000184383">
    <property type="component" value="Unassembled WGS sequence"/>
</dbReference>